<dbReference type="EMBL" id="LT934425">
    <property type="protein sequence ID" value="SOH03414.1"/>
    <property type="molecule type" value="Genomic_DNA"/>
</dbReference>
<sequence>MFKRLVWRIRTKWFSRPGPYRFLMKENPDLAGFNIGDKSYGKPRILFPGSGASLSIGKYTSIADDVVIMLGGEHRSDLATTSPLNLYYREWLAIKAHPITKGDVIIGNDVWIGREALILSGVTIGNGVVIGAKALVTKDVAPYSIVGGNPARHIRFRFPEEIIAELIEMAWWDWPEEIVREAVPYLLSENIHALIDYYHRRIRETRIKSPSR</sequence>
<accession>A0A2C9CCA1</accession>
<name>A0A2C9CCA1_KUEST</name>
<evidence type="ECO:0000256" key="4">
    <source>
        <dbReference type="ARBA" id="ARBA00023315"/>
    </source>
</evidence>
<reference evidence="6" key="1">
    <citation type="submission" date="2017-10" db="EMBL/GenBank/DDBJ databases">
        <authorList>
            <person name="Frank J."/>
        </authorList>
    </citation>
    <scope>NUCLEOTIDE SEQUENCE [LARGE SCALE GENOMIC DNA]</scope>
</reference>
<dbReference type="PANTHER" id="PTHR43300">
    <property type="entry name" value="ACETYLTRANSFERASE"/>
    <property type="match status" value="1"/>
</dbReference>
<proteinExistence type="inferred from homology"/>
<evidence type="ECO:0000256" key="1">
    <source>
        <dbReference type="ARBA" id="ARBA00007274"/>
    </source>
</evidence>
<comment type="similarity">
    <text evidence="1">Belongs to the transferase hexapeptide repeat family.</text>
</comment>
<dbReference type="PROSITE" id="PS00101">
    <property type="entry name" value="HEXAPEP_TRANSFERASES"/>
    <property type="match status" value="1"/>
</dbReference>
<dbReference type="InterPro" id="IPR001451">
    <property type="entry name" value="Hexapep"/>
</dbReference>
<evidence type="ECO:0000256" key="3">
    <source>
        <dbReference type="ARBA" id="ARBA00022737"/>
    </source>
</evidence>
<evidence type="ECO:0000313" key="5">
    <source>
        <dbReference type="EMBL" id="SOH03414.1"/>
    </source>
</evidence>
<evidence type="ECO:0000313" key="6">
    <source>
        <dbReference type="Proteomes" id="UP000221734"/>
    </source>
</evidence>
<dbReference type="InterPro" id="IPR011004">
    <property type="entry name" value="Trimer_LpxA-like_sf"/>
</dbReference>
<organism evidence="5 6">
    <name type="scientific">Kuenenia stuttgartiensis</name>
    <dbReference type="NCBI Taxonomy" id="174633"/>
    <lineage>
        <taxon>Bacteria</taxon>
        <taxon>Pseudomonadati</taxon>
        <taxon>Planctomycetota</taxon>
        <taxon>Candidatus Brocadiia</taxon>
        <taxon>Candidatus Brocadiales</taxon>
        <taxon>Candidatus Brocadiaceae</taxon>
        <taxon>Candidatus Kuenenia</taxon>
    </lineage>
</organism>
<keyword evidence="2" id="KW-0808">Transferase</keyword>
<dbReference type="Proteomes" id="UP000221734">
    <property type="component" value="Chromosome Kuenenia_stuttgartiensis_MBR1"/>
</dbReference>
<dbReference type="PANTHER" id="PTHR43300:SF11">
    <property type="entry name" value="ACETYLTRANSFERASE RV3034C-RELATED"/>
    <property type="match status" value="1"/>
</dbReference>
<dbReference type="SUPFAM" id="SSF51161">
    <property type="entry name" value="Trimeric LpxA-like enzymes"/>
    <property type="match status" value="1"/>
</dbReference>
<dbReference type="AlphaFoldDB" id="A0A2C9CCA1"/>
<dbReference type="Pfam" id="PF00132">
    <property type="entry name" value="Hexapep"/>
    <property type="match status" value="1"/>
</dbReference>
<dbReference type="InterPro" id="IPR018357">
    <property type="entry name" value="Hexapep_transf_CS"/>
</dbReference>
<dbReference type="CDD" id="cd03349">
    <property type="entry name" value="LbH_XAT"/>
    <property type="match status" value="1"/>
</dbReference>
<dbReference type="Gene3D" id="2.160.10.10">
    <property type="entry name" value="Hexapeptide repeat proteins"/>
    <property type="match status" value="1"/>
</dbReference>
<protein>
    <submittedName>
        <fullName evidence="5">Uncharacterized protein</fullName>
    </submittedName>
</protein>
<keyword evidence="4" id="KW-0012">Acyltransferase</keyword>
<evidence type="ECO:0000256" key="2">
    <source>
        <dbReference type="ARBA" id="ARBA00022679"/>
    </source>
</evidence>
<keyword evidence="3" id="KW-0677">Repeat</keyword>
<dbReference type="GO" id="GO:0016746">
    <property type="term" value="F:acyltransferase activity"/>
    <property type="evidence" value="ECO:0007669"/>
    <property type="project" value="UniProtKB-KW"/>
</dbReference>
<dbReference type="KEGG" id="kst:KSMBR1_0903"/>
<dbReference type="InterPro" id="IPR050179">
    <property type="entry name" value="Trans_hexapeptide_repeat"/>
</dbReference>
<gene>
    <name evidence="5" type="primary">lacA</name>
    <name evidence="5" type="ORF">KSMBR1_0903</name>
</gene>
<keyword evidence="6" id="KW-1185">Reference proteome</keyword>